<evidence type="ECO:0000313" key="1">
    <source>
        <dbReference type="EMBL" id="EJK50132.1"/>
    </source>
</evidence>
<organism evidence="1 2">
    <name type="scientific">Thalassiosira oceanica</name>
    <name type="common">Marine diatom</name>
    <dbReference type="NCBI Taxonomy" id="159749"/>
    <lineage>
        <taxon>Eukaryota</taxon>
        <taxon>Sar</taxon>
        <taxon>Stramenopiles</taxon>
        <taxon>Ochrophyta</taxon>
        <taxon>Bacillariophyta</taxon>
        <taxon>Coscinodiscophyceae</taxon>
        <taxon>Thalassiosirophycidae</taxon>
        <taxon>Thalassiosirales</taxon>
        <taxon>Thalassiosiraceae</taxon>
        <taxon>Thalassiosira</taxon>
    </lineage>
</organism>
<name>K0RU18_THAOC</name>
<dbReference type="EMBL" id="AGNL01044168">
    <property type="protein sequence ID" value="EJK50132.1"/>
    <property type="molecule type" value="Genomic_DNA"/>
</dbReference>
<evidence type="ECO:0000313" key="2">
    <source>
        <dbReference type="Proteomes" id="UP000266841"/>
    </source>
</evidence>
<gene>
    <name evidence="1" type="ORF">THAOC_30931</name>
</gene>
<dbReference type="OrthoDB" id="41992at2759"/>
<dbReference type="OMA" id="GACEVYE"/>
<accession>K0RU18</accession>
<dbReference type="Proteomes" id="UP000266841">
    <property type="component" value="Unassembled WGS sequence"/>
</dbReference>
<protein>
    <submittedName>
        <fullName evidence="1">Uncharacterized protein</fullName>
    </submittedName>
</protein>
<dbReference type="eggNOG" id="ENOG502SBR6">
    <property type="taxonomic scope" value="Eukaryota"/>
</dbReference>
<reference evidence="1 2" key="1">
    <citation type="journal article" date="2012" name="Genome Biol.">
        <title>Genome and low-iron response of an oceanic diatom adapted to chronic iron limitation.</title>
        <authorList>
            <person name="Lommer M."/>
            <person name="Specht M."/>
            <person name="Roy A.S."/>
            <person name="Kraemer L."/>
            <person name="Andreson R."/>
            <person name="Gutowska M.A."/>
            <person name="Wolf J."/>
            <person name="Bergner S.V."/>
            <person name="Schilhabel M.B."/>
            <person name="Klostermeier U.C."/>
            <person name="Beiko R.G."/>
            <person name="Rosenstiel P."/>
            <person name="Hippler M."/>
            <person name="Laroche J."/>
        </authorList>
    </citation>
    <scope>NUCLEOTIDE SEQUENCE [LARGE SCALE GENOMIC DNA]</scope>
    <source>
        <strain evidence="1 2">CCMP1005</strain>
    </source>
</reference>
<proteinExistence type="predicted"/>
<keyword evidence="2" id="KW-1185">Reference proteome</keyword>
<comment type="caution">
    <text evidence="1">The sequence shown here is derived from an EMBL/GenBank/DDBJ whole genome shotgun (WGS) entry which is preliminary data.</text>
</comment>
<sequence>MADIVLIIAVSDTFALRSLGSEMIDRELLRLKDRVQWRRQQESDLLKRQREAVPAGFDFNSPVDFTSASSGALNKIQARKDRRMARDDPARYCADRCVATGQCSVWEDLFDMSEQEVQLFCKECVLSDGEEPCDVPEAFIENAGKNSWEIRP</sequence>
<dbReference type="AlphaFoldDB" id="K0RU18"/>